<name>A0A0G1UC49_9BACT</name>
<gene>
    <name evidence="2" type="ORF">UY23_C0001G0303</name>
</gene>
<evidence type="ECO:0000313" key="3">
    <source>
        <dbReference type="Proteomes" id="UP000034956"/>
    </source>
</evidence>
<dbReference type="EMBL" id="LCPF01000001">
    <property type="protein sequence ID" value="KKU91697.1"/>
    <property type="molecule type" value="Genomic_DNA"/>
</dbReference>
<dbReference type="AlphaFoldDB" id="A0A0G1UC49"/>
<sequence length="95" mass="10122">MAAIGEPSQSQKKTVITIALAILVVVLIAVVYWRFGLKSAATPAEQAADSFQKAVDSAAGILPEIDPASNPLEQMPDINAVERSNPFTDIKINPF</sequence>
<protein>
    <submittedName>
        <fullName evidence="2">Uncharacterized protein</fullName>
    </submittedName>
</protein>
<keyword evidence="1" id="KW-1133">Transmembrane helix</keyword>
<evidence type="ECO:0000256" key="1">
    <source>
        <dbReference type="SAM" id="Phobius"/>
    </source>
</evidence>
<keyword evidence="1" id="KW-0472">Membrane</keyword>
<comment type="caution">
    <text evidence="2">The sequence shown here is derived from an EMBL/GenBank/DDBJ whole genome shotgun (WGS) entry which is preliminary data.</text>
</comment>
<dbReference type="Proteomes" id="UP000034956">
    <property type="component" value="Unassembled WGS sequence"/>
</dbReference>
<reference evidence="2 3" key="1">
    <citation type="journal article" date="2015" name="Nature">
        <title>rRNA introns, odd ribosomes, and small enigmatic genomes across a large radiation of phyla.</title>
        <authorList>
            <person name="Brown C.T."/>
            <person name="Hug L.A."/>
            <person name="Thomas B.C."/>
            <person name="Sharon I."/>
            <person name="Castelle C.J."/>
            <person name="Singh A."/>
            <person name="Wilkins M.J."/>
            <person name="Williams K.H."/>
            <person name="Banfield J.F."/>
        </authorList>
    </citation>
    <scope>NUCLEOTIDE SEQUENCE [LARGE SCALE GENOMIC DNA]</scope>
</reference>
<accession>A0A0G1UC49</accession>
<keyword evidence="1" id="KW-0812">Transmembrane</keyword>
<organism evidence="2 3">
    <name type="scientific">Candidatus Jorgensenbacteria bacterium GW2011_GWA1_48_11</name>
    <dbReference type="NCBI Taxonomy" id="1618660"/>
    <lineage>
        <taxon>Bacteria</taxon>
        <taxon>Candidatus Joergenseniibacteriota</taxon>
    </lineage>
</organism>
<feature type="transmembrane region" description="Helical" evidence="1">
    <location>
        <begin position="15"/>
        <end position="33"/>
    </location>
</feature>
<evidence type="ECO:0000313" key="2">
    <source>
        <dbReference type="EMBL" id="KKU91697.1"/>
    </source>
</evidence>
<proteinExistence type="predicted"/>